<name>A0A326RXG5_9BACT</name>
<dbReference type="EMBL" id="QKTX01000013">
    <property type="protein sequence ID" value="PZV79714.1"/>
    <property type="molecule type" value="Genomic_DNA"/>
</dbReference>
<proteinExistence type="predicted"/>
<dbReference type="AlphaFoldDB" id="A0A326RXG5"/>
<gene>
    <name evidence="1" type="ORF">CLV31_11329</name>
</gene>
<dbReference type="Proteomes" id="UP000248917">
    <property type="component" value="Unassembled WGS sequence"/>
</dbReference>
<accession>A0A326RXG5</accession>
<keyword evidence="2" id="KW-1185">Reference proteome</keyword>
<organism evidence="1 2">
    <name type="scientific">Algoriphagus aquaeductus</name>
    <dbReference type="NCBI Taxonomy" id="475299"/>
    <lineage>
        <taxon>Bacteria</taxon>
        <taxon>Pseudomonadati</taxon>
        <taxon>Bacteroidota</taxon>
        <taxon>Cytophagia</taxon>
        <taxon>Cytophagales</taxon>
        <taxon>Cyclobacteriaceae</taxon>
        <taxon>Algoriphagus</taxon>
    </lineage>
</organism>
<protein>
    <submittedName>
        <fullName evidence="1">Uncharacterized protein</fullName>
    </submittedName>
</protein>
<reference evidence="1 2" key="1">
    <citation type="submission" date="2018-06" db="EMBL/GenBank/DDBJ databases">
        <title>Genomic Encyclopedia of Archaeal and Bacterial Type Strains, Phase II (KMG-II): from individual species to whole genera.</title>
        <authorList>
            <person name="Goeker M."/>
        </authorList>
    </citation>
    <scope>NUCLEOTIDE SEQUENCE [LARGE SCALE GENOMIC DNA]</scope>
    <source>
        <strain evidence="1 2">T4</strain>
    </source>
</reference>
<evidence type="ECO:0000313" key="1">
    <source>
        <dbReference type="EMBL" id="PZV79714.1"/>
    </source>
</evidence>
<evidence type="ECO:0000313" key="2">
    <source>
        <dbReference type="Proteomes" id="UP000248917"/>
    </source>
</evidence>
<comment type="caution">
    <text evidence="1">The sequence shown here is derived from an EMBL/GenBank/DDBJ whole genome shotgun (WGS) entry which is preliminary data.</text>
</comment>
<sequence length="34" mass="4249">MSVFFYVNLEFDSNFTETKKFKGTFRENYFAQRR</sequence>